<dbReference type="RefSeq" id="WP_278319527.1">
    <property type="nucleotide sequence ID" value="NZ_LTBA01000007.1"/>
</dbReference>
<feature type="compositionally biased region" description="Basic residues" evidence="1">
    <location>
        <begin position="10"/>
        <end position="20"/>
    </location>
</feature>
<proteinExistence type="predicted"/>
<feature type="compositionally biased region" description="Basic and acidic residues" evidence="1">
    <location>
        <begin position="21"/>
        <end position="31"/>
    </location>
</feature>
<dbReference type="Proteomes" id="UP000075531">
    <property type="component" value="Unassembled WGS sequence"/>
</dbReference>
<reference evidence="2 3" key="1">
    <citation type="submission" date="2016-02" db="EMBL/GenBank/DDBJ databases">
        <title>Genome sequence of Clostridium tepidiprofundi DSM 19306.</title>
        <authorList>
            <person name="Poehlein A."/>
            <person name="Daniel R."/>
        </authorList>
    </citation>
    <scope>NUCLEOTIDE SEQUENCE [LARGE SCALE GENOMIC DNA]</scope>
    <source>
        <strain evidence="2 3">DSM 19306</strain>
    </source>
</reference>
<organism evidence="2 3">
    <name type="scientific">Clostridium tepidiprofundi DSM 19306</name>
    <dbReference type="NCBI Taxonomy" id="1121338"/>
    <lineage>
        <taxon>Bacteria</taxon>
        <taxon>Bacillati</taxon>
        <taxon>Bacillota</taxon>
        <taxon>Clostridia</taxon>
        <taxon>Eubacteriales</taxon>
        <taxon>Clostridiaceae</taxon>
        <taxon>Clostridium</taxon>
    </lineage>
</organism>
<dbReference type="AlphaFoldDB" id="A0A151B5G7"/>
<evidence type="ECO:0000256" key="1">
    <source>
        <dbReference type="SAM" id="MobiDB-lite"/>
    </source>
</evidence>
<evidence type="ECO:0000313" key="2">
    <source>
        <dbReference type="EMBL" id="KYH35050.1"/>
    </source>
</evidence>
<sequence length="42" mass="4915">MTNNKDMTKMAKKSNMKRKKPEVTHNNEIRKNKSKGVIRGIE</sequence>
<feature type="region of interest" description="Disordered" evidence="1">
    <location>
        <begin position="1"/>
        <end position="42"/>
    </location>
</feature>
<name>A0A151B5G7_9CLOT</name>
<evidence type="ECO:0000313" key="3">
    <source>
        <dbReference type="Proteomes" id="UP000075531"/>
    </source>
</evidence>
<accession>A0A151B5G7</accession>
<keyword evidence="3" id="KW-1185">Reference proteome</keyword>
<dbReference type="PATRIC" id="fig|1121338.3.peg.1075"/>
<dbReference type="EMBL" id="LTBA01000007">
    <property type="protein sequence ID" value="KYH35050.1"/>
    <property type="molecule type" value="Genomic_DNA"/>
</dbReference>
<protein>
    <submittedName>
        <fullName evidence="2">Uncharacterized protein</fullName>
    </submittedName>
</protein>
<dbReference type="STRING" id="1121338.CLTEP_10430"/>
<comment type="caution">
    <text evidence="2">The sequence shown here is derived from an EMBL/GenBank/DDBJ whole genome shotgun (WGS) entry which is preliminary data.</text>
</comment>
<gene>
    <name evidence="2" type="ORF">CLTEP_10430</name>
</gene>